<dbReference type="HOGENOM" id="CLU_1073768_0_0_1"/>
<reference evidence="1 2" key="1">
    <citation type="journal article" date="2012" name="Science">
        <title>The Paleozoic origin of enzymatic lignin decomposition reconstructed from 31 fungal genomes.</title>
        <authorList>
            <person name="Floudas D."/>
            <person name="Binder M."/>
            <person name="Riley R."/>
            <person name="Barry K."/>
            <person name="Blanchette R.A."/>
            <person name="Henrissat B."/>
            <person name="Martinez A.T."/>
            <person name="Otillar R."/>
            <person name="Spatafora J.W."/>
            <person name="Yadav J.S."/>
            <person name="Aerts A."/>
            <person name="Benoit I."/>
            <person name="Boyd A."/>
            <person name="Carlson A."/>
            <person name="Copeland A."/>
            <person name="Coutinho P.M."/>
            <person name="de Vries R.P."/>
            <person name="Ferreira P."/>
            <person name="Findley K."/>
            <person name="Foster B."/>
            <person name="Gaskell J."/>
            <person name="Glotzer D."/>
            <person name="Gorecki P."/>
            <person name="Heitman J."/>
            <person name="Hesse C."/>
            <person name="Hori C."/>
            <person name="Igarashi K."/>
            <person name="Jurgens J.A."/>
            <person name="Kallen N."/>
            <person name="Kersten P."/>
            <person name="Kohler A."/>
            <person name="Kuees U."/>
            <person name="Kumar T.K.A."/>
            <person name="Kuo A."/>
            <person name="LaButti K."/>
            <person name="Larrondo L.F."/>
            <person name="Lindquist E."/>
            <person name="Ling A."/>
            <person name="Lombard V."/>
            <person name="Lucas S."/>
            <person name="Lundell T."/>
            <person name="Martin R."/>
            <person name="McLaughlin D.J."/>
            <person name="Morgenstern I."/>
            <person name="Morin E."/>
            <person name="Murat C."/>
            <person name="Nagy L.G."/>
            <person name="Nolan M."/>
            <person name="Ohm R.A."/>
            <person name="Patyshakuliyeva A."/>
            <person name="Rokas A."/>
            <person name="Ruiz-Duenas F.J."/>
            <person name="Sabat G."/>
            <person name="Salamov A."/>
            <person name="Samejima M."/>
            <person name="Schmutz J."/>
            <person name="Slot J.C."/>
            <person name="St John F."/>
            <person name="Stenlid J."/>
            <person name="Sun H."/>
            <person name="Sun S."/>
            <person name="Syed K."/>
            <person name="Tsang A."/>
            <person name="Wiebenga A."/>
            <person name="Young D."/>
            <person name="Pisabarro A."/>
            <person name="Eastwood D.C."/>
            <person name="Martin F."/>
            <person name="Cullen D."/>
            <person name="Grigoriev I.V."/>
            <person name="Hibbett D.S."/>
        </authorList>
    </citation>
    <scope>NUCLEOTIDE SEQUENCE</scope>
    <source>
        <strain evidence="2">FP-58527</strain>
    </source>
</reference>
<dbReference type="InParanoid" id="S8E845"/>
<dbReference type="Proteomes" id="UP000015241">
    <property type="component" value="Unassembled WGS sequence"/>
</dbReference>
<dbReference type="AlphaFoldDB" id="S8E845"/>
<keyword evidence="2" id="KW-1185">Reference proteome</keyword>
<evidence type="ECO:0000313" key="1">
    <source>
        <dbReference type="EMBL" id="EPS99528.1"/>
    </source>
</evidence>
<accession>S8E845</accession>
<proteinExistence type="predicted"/>
<dbReference type="EMBL" id="KE504156">
    <property type="protein sequence ID" value="EPS99528.1"/>
    <property type="molecule type" value="Genomic_DNA"/>
</dbReference>
<sequence length="259" mass="28674">MPNLPTLLPAEFCAGAARSVGIHDGHPDFLQQQLHCDGNVRSVAKRREMVEGQDEMSVHELDIEAHRPVNVTKGQELMSHEKGNTAYYAYPNWNRALNSLCGRTVSKAAYAFATQILRAHETVALGYSKFGNLFCEEECPACDWQLRSTRIASRMEGMSSGMLSCPMSASTKRSARNGFCECPRVSHTHVLHGRNATTSQASSSRFCKRLYNSIKAEFVHDKQFWYDDGNIIVVAQGVGFRVSLSFLPSERAEGAHGSA</sequence>
<name>S8E845_FOMSC</name>
<organism evidence="1 2">
    <name type="scientific">Fomitopsis schrenkii</name>
    <name type="common">Brown rot fungus</name>
    <dbReference type="NCBI Taxonomy" id="2126942"/>
    <lineage>
        <taxon>Eukaryota</taxon>
        <taxon>Fungi</taxon>
        <taxon>Dikarya</taxon>
        <taxon>Basidiomycota</taxon>
        <taxon>Agaricomycotina</taxon>
        <taxon>Agaricomycetes</taxon>
        <taxon>Polyporales</taxon>
        <taxon>Fomitopsis</taxon>
    </lineage>
</organism>
<evidence type="ECO:0000313" key="2">
    <source>
        <dbReference type="Proteomes" id="UP000015241"/>
    </source>
</evidence>
<protein>
    <submittedName>
        <fullName evidence="1">Uncharacterized protein</fullName>
    </submittedName>
</protein>
<gene>
    <name evidence="1" type="ORF">FOMPIDRAFT_1017039</name>
</gene>